<reference evidence="1 2" key="1">
    <citation type="submission" date="2020-08" db="EMBL/GenBank/DDBJ databases">
        <title>Genomic Encyclopedia of Type Strains, Phase IV (KMG-IV): sequencing the most valuable type-strain genomes for metagenomic binning, comparative biology and taxonomic classification.</title>
        <authorList>
            <person name="Goeker M."/>
        </authorList>
    </citation>
    <scope>NUCLEOTIDE SEQUENCE [LARGE SCALE GENOMIC DNA]</scope>
    <source>
        <strain evidence="1 2">DSM 103737</strain>
    </source>
</reference>
<proteinExistence type="predicted"/>
<evidence type="ECO:0000313" key="2">
    <source>
        <dbReference type="Proteomes" id="UP000577362"/>
    </source>
</evidence>
<comment type="caution">
    <text evidence="1">The sequence shown here is derived from an EMBL/GenBank/DDBJ whole genome shotgun (WGS) entry which is preliminary data.</text>
</comment>
<keyword evidence="2" id="KW-1185">Reference proteome</keyword>
<dbReference type="RefSeq" id="WP_183315446.1">
    <property type="nucleotide sequence ID" value="NZ_JACIEN010000001.1"/>
</dbReference>
<gene>
    <name evidence="1" type="ORF">GGR16_000176</name>
</gene>
<protein>
    <recommendedName>
        <fullName evidence="3">CopL family metal-binding regulatory protein</fullName>
    </recommendedName>
</protein>
<name>A0A840BQB5_9HYPH</name>
<sequence>MLKLLRGARSLALLASMAVLLGGLAGGGRMAEARAGDARPEQVTPKATISAHAGHRAHAGHSVGAVRPAEHDVGREHAMAIEAAANEASVDEGCCPGHPPAAAGRDCLAVCLMSACSASVLPSVGTPAFSSRPGGLWPWMAAALPEGISPETATPPPRA</sequence>
<dbReference type="EMBL" id="JACIEN010000001">
    <property type="protein sequence ID" value="MBB4015170.1"/>
    <property type="molecule type" value="Genomic_DNA"/>
</dbReference>
<dbReference type="Proteomes" id="UP000577362">
    <property type="component" value="Unassembled WGS sequence"/>
</dbReference>
<accession>A0A840BQB5</accession>
<evidence type="ECO:0008006" key="3">
    <source>
        <dbReference type="Google" id="ProtNLM"/>
    </source>
</evidence>
<evidence type="ECO:0000313" key="1">
    <source>
        <dbReference type="EMBL" id="MBB4015170.1"/>
    </source>
</evidence>
<organism evidence="1 2">
    <name type="scientific">Chelatococcus caeni</name>
    <dbReference type="NCBI Taxonomy" id="1348468"/>
    <lineage>
        <taxon>Bacteria</taxon>
        <taxon>Pseudomonadati</taxon>
        <taxon>Pseudomonadota</taxon>
        <taxon>Alphaproteobacteria</taxon>
        <taxon>Hyphomicrobiales</taxon>
        <taxon>Chelatococcaceae</taxon>
        <taxon>Chelatococcus</taxon>
    </lineage>
</organism>
<dbReference type="AlphaFoldDB" id="A0A840BQB5"/>